<dbReference type="EMBL" id="BAABFO010000039">
    <property type="protein sequence ID" value="GAA4343476.1"/>
    <property type="molecule type" value="Genomic_DNA"/>
</dbReference>
<dbReference type="CDD" id="cd08432">
    <property type="entry name" value="PBP2_GcdR_TrpI_HvrB_AmpR_like"/>
    <property type="match status" value="1"/>
</dbReference>
<keyword evidence="7" id="KW-1185">Reference proteome</keyword>
<name>A0ABP8HS61_9BURK</name>
<dbReference type="PANTHER" id="PTHR30537">
    <property type="entry name" value="HTH-TYPE TRANSCRIPTIONAL REGULATOR"/>
    <property type="match status" value="1"/>
</dbReference>
<dbReference type="InterPro" id="IPR036390">
    <property type="entry name" value="WH_DNA-bd_sf"/>
</dbReference>
<comment type="caution">
    <text evidence="6">The sequence shown here is derived from an EMBL/GenBank/DDBJ whole genome shotgun (WGS) entry which is preliminary data.</text>
</comment>
<gene>
    <name evidence="6" type="ORF">GCM10023144_46480</name>
</gene>
<organism evidence="6 7">
    <name type="scientific">Pigmentiphaga soli</name>
    <dbReference type="NCBI Taxonomy" id="1007095"/>
    <lineage>
        <taxon>Bacteria</taxon>
        <taxon>Pseudomonadati</taxon>
        <taxon>Pseudomonadota</taxon>
        <taxon>Betaproteobacteria</taxon>
        <taxon>Burkholderiales</taxon>
        <taxon>Alcaligenaceae</taxon>
        <taxon>Pigmentiphaga</taxon>
    </lineage>
</organism>
<dbReference type="Gene3D" id="3.40.190.10">
    <property type="entry name" value="Periplasmic binding protein-like II"/>
    <property type="match status" value="2"/>
</dbReference>
<dbReference type="InterPro" id="IPR000847">
    <property type="entry name" value="LysR_HTH_N"/>
</dbReference>
<dbReference type="SUPFAM" id="SSF46785">
    <property type="entry name" value="Winged helix' DNA-binding domain"/>
    <property type="match status" value="1"/>
</dbReference>
<dbReference type="PRINTS" id="PR00039">
    <property type="entry name" value="HTHLYSR"/>
</dbReference>
<reference evidence="7" key="1">
    <citation type="journal article" date="2019" name="Int. J. Syst. Evol. Microbiol.">
        <title>The Global Catalogue of Microorganisms (GCM) 10K type strain sequencing project: providing services to taxonomists for standard genome sequencing and annotation.</title>
        <authorList>
            <consortium name="The Broad Institute Genomics Platform"/>
            <consortium name="The Broad Institute Genome Sequencing Center for Infectious Disease"/>
            <person name="Wu L."/>
            <person name="Ma J."/>
        </authorList>
    </citation>
    <scope>NUCLEOTIDE SEQUENCE [LARGE SCALE GENOMIC DNA]</scope>
    <source>
        <strain evidence="7">JCM 17666</strain>
    </source>
</reference>
<evidence type="ECO:0000256" key="2">
    <source>
        <dbReference type="ARBA" id="ARBA00023015"/>
    </source>
</evidence>
<keyword evidence="3" id="KW-0238">DNA-binding</keyword>
<dbReference type="SUPFAM" id="SSF53850">
    <property type="entry name" value="Periplasmic binding protein-like II"/>
    <property type="match status" value="1"/>
</dbReference>
<dbReference type="Gene3D" id="1.10.10.10">
    <property type="entry name" value="Winged helix-like DNA-binding domain superfamily/Winged helix DNA-binding domain"/>
    <property type="match status" value="1"/>
</dbReference>
<proteinExistence type="inferred from homology"/>
<dbReference type="Pfam" id="PF00126">
    <property type="entry name" value="HTH_1"/>
    <property type="match status" value="1"/>
</dbReference>
<evidence type="ECO:0000313" key="7">
    <source>
        <dbReference type="Proteomes" id="UP001501671"/>
    </source>
</evidence>
<dbReference type="Proteomes" id="UP001501671">
    <property type="component" value="Unassembled WGS sequence"/>
</dbReference>
<dbReference type="RefSeq" id="WP_345252335.1">
    <property type="nucleotide sequence ID" value="NZ_BAABFO010000039.1"/>
</dbReference>
<dbReference type="InterPro" id="IPR036388">
    <property type="entry name" value="WH-like_DNA-bd_sf"/>
</dbReference>
<accession>A0ABP8HS61</accession>
<evidence type="ECO:0000256" key="3">
    <source>
        <dbReference type="ARBA" id="ARBA00023125"/>
    </source>
</evidence>
<feature type="domain" description="HTH lysR-type" evidence="5">
    <location>
        <begin position="6"/>
        <end position="63"/>
    </location>
</feature>
<dbReference type="Pfam" id="PF03466">
    <property type="entry name" value="LysR_substrate"/>
    <property type="match status" value="1"/>
</dbReference>
<comment type="similarity">
    <text evidence="1">Belongs to the LysR transcriptional regulatory family.</text>
</comment>
<keyword evidence="2" id="KW-0805">Transcription regulation</keyword>
<evidence type="ECO:0000313" key="6">
    <source>
        <dbReference type="EMBL" id="GAA4343476.1"/>
    </source>
</evidence>
<dbReference type="InterPro" id="IPR058163">
    <property type="entry name" value="LysR-type_TF_proteobact-type"/>
</dbReference>
<protein>
    <submittedName>
        <fullName evidence="6">Transcriptional regulator GcvA</fullName>
    </submittedName>
</protein>
<sequence>MARRIPPLNPLRVFEVVARTQNLTTAAQELHVTQSAVSRQITVLESYLEKKLFRRGRRGMTLTRQGAMYAEQIIPAFEEIARASESLDKSDSSVRVRTPTTFAAKWLIPHLPDFQRQHPKIQVHVINALPDVDFEYDRDPVDISVVQGDGRWPKAHAEFVFEDRIEPVCSPDYLARYGADPDRPETLLGHRLLVSRNRRRDWDDWLAATGLAHWAADTERMTFSISVLTWQAAIEGLGIAIGQLPHLGRDFASGALLRPFGRPVARRTAHYVVSAPANRQTRAARVFHEWMVDVIAAELSAAAPGAVAVTPAADAARSVLPAVSPAAAG</sequence>
<dbReference type="PROSITE" id="PS50931">
    <property type="entry name" value="HTH_LYSR"/>
    <property type="match status" value="1"/>
</dbReference>
<evidence type="ECO:0000256" key="4">
    <source>
        <dbReference type="ARBA" id="ARBA00023163"/>
    </source>
</evidence>
<evidence type="ECO:0000259" key="5">
    <source>
        <dbReference type="PROSITE" id="PS50931"/>
    </source>
</evidence>
<keyword evidence="4" id="KW-0804">Transcription</keyword>
<dbReference type="InterPro" id="IPR005119">
    <property type="entry name" value="LysR_subst-bd"/>
</dbReference>
<dbReference type="PANTHER" id="PTHR30537:SF74">
    <property type="entry name" value="HTH-TYPE TRANSCRIPTIONAL REGULATOR TRPI"/>
    <property type="match status" value="1"/>
</dbReference>
<evidence type="ECO:0000256" key="1">
    <source>
        <dbReference type="ARBA" id="ARBA00009437"/>
    </source>
</evidence>